<dbReference type="AlphaFoldDB" id="A0A2Z5FT18"/>
<organism evidence="3 4">
    <name type="scientific">Acidisarcina polymorpha</name>
    <dbReference type="NCBI Taxonomy" id="2211140"/>
    <lineage>
        <taxon>Bacteria</taxon>
        <taxon>Pseudomonadati</taxon>
        <taxon>Acidobacteriota</taxon>
        <taxon>Terriglobia</taxon>
        <taxon>Terriglobales</taxon>
        <taxon>Acidobacteriaceae</taxon>
        <taxon>Acidisarcina</taxon>
    </lineage>
</organism>
<dbReference type="GO" id="GO:0005829">
    <property type="term" value="C:cytosol"/>
    <property type="evidence" value="ECO:0007669"/>
    <property type="project" value="TreeGrafter"/>
</dbReference>
<dbReference type="Pfam" id="PF00248">
    <property type="entry name" value="Aldo_ket_red"/>
    <property type="match status" value="1"/>
</dbReference>
<dbReference type="InterPro" id="IPR023210">
    <property type="entry name" value="NADP_OxRdtase_dom"/>
</dbReference>
<evidence type="ECO:0000313" key="4">
    <source>
        <dbReference type="Proteomes" id="UP000253606"/>
    </source>
</evidence>
<name>A0A2Z5FT18_9BACT</name>
<keyword evidence="1" id="KW-0560">Oxidoreductase</keyword>
<dbReference type="SUPFAM" id="SSF51430">
    <property type="entry name" value="NAD(P)-linked oxidoreductase"/>
    <property type="match status" value="1"/>
</dbReference>
<proteinExistence type="predicted"/>
<dbReference type="PANTHER" id="PTHR43364">
    <property type="entry name" value="NADH-SPECIFIC METHYLGLYOXAL REDUCTASE-RELATED"/>
    <property type="match status" value="1"/>
</dbReference>
<evidence type="ECO:0000259" key="2">
    <source>
        <dbReference type="Pfam" id="PF00248"/>
    </source>
</evidence>
<evidence type="ECO:0000256" key="1">
    <source>
        <dbReference type="ARBA" id="ARBA00023002"/>
    </source>
</evidence>
<gene>
    <name evidence="3" type="ORF">ACPOL_0607</name>
</gene>
<dbReference type="InterPro" id="IPR050523">
    <property type="entry name" value="AKR_Detox_Biosynth"/>
</dbReference>
<dbReference type="Proteomes" id="UP000253606">
    <property type="component" value="Chromosome"/>
</dbReference>
<dbReference type="InterPro" id="IPR036812">
    <property type="entry name" value="NAD(P)_OxRdtase_dom_sf"/>
</dbReference>
<dbReference type="FunFam" id="3.20.20.100:FF:000004">
    <property type="entry name" value="Oxidoreductase, aldo/keto reductase"/>
    <property type="match status" value="1"/>
</dbReference>
<protein>
    <submittedName>
        <fullName evidence="3">L-fuco-beta-pyranose dehydrogenase</fullName>
    </submittedName>
</protein>
<dbReference type="KEGG" id="abas:ACPOL_0607"/>
<dbReference type="Gene3D" id="3.20.20.100">
    <property type="entry name" value="NADP-dependent oxidoreductase domain"/>
    <property type="match status" value="1"/>
</dbReference>
<keyword evidence="4" id="KW-1185">Reference proteome</keyword>
<accession>A0A2Z5FT18</accession>
<feature type="domain" description="NADP-dependent oxidoreductase" evidence="2">
    <location>
        <begin position="9"/>
        <end position="293"/>
    </location>
</feature>
<dbReference type="EMBL" id="CP030840">
    <property type="protein sequence ID" value="AXC09978.1"/>
    <property type="molecule type" value="Genomic_DNA"/>
</dbReference>
<sequence length="338" mass="36782">MTFGNDLGWGSDVVESEAVLTRYLEAGGNFIDTANSYTRGHSEKIIGDYFAEKKGKRDRVVLATKFFFNLFAGDPNGGGAGRKGIVAQCEESLRRLQTDYIDLYYLHNWDRSTPVEETMRALDDLVTSGKVRYLGFSDAPAWKVAQAQTIGHFRGWAPLIGLQVEYSLMERTVEGELVPMAEELGLGILPWSPLKMGALSGKYTRANGQKMQGYRGTFVGELNEKQLDIIDVAQKVAAELGSDVPTVALAWVQNQAGAASTVLGARTVDHLAANLKALDLQLTPEHIVALNAVSKPSLNFPADFNANLSPHFAHAGATVNGVPSRLVGNVPRSDAERW</sequence>
<dbReference type="PANTHER" id="PTHR43364:SF4">
    <property type="entry name" value="NAD(P)-LINKED OXIDOREDUCTASE SUPERFAMILY PROTEIN"/>
    <property type="match status" value="1"/>
</dbReference>
<dbReference type="CDD" id="cd19080">
    <property type="entry name" value="AKR_AKR9A_9B"/>
    <property type="match status" value="1"/>
</dbReference>
<dbReference type="GO" id="GO:0016491">
    <property type="term" value="F:oxidoreductase activity"/>
    <property type="evidence" value="ECO:0007669"/>
    <property type="project" value="UniProtKB-KW"/>
</dbReference>
<reference evidence="3 4" key="1">
    <citation type="journal article" date="2018" name="Front. Microbiol.">
        <title>Hydrolytic Capabilities as a Key to Environmental Success: Chitinolytic and Cellulolytic Acidobacteria From Acidic Sub-arctic Soils and Boreal Peatlands.</title>
        <authorList>
            <person name="Belova S.E."/>
            <person name="Ravin N.V."/>
            <person name="Pankratov T.A."/>
            <person name="Rakitin A.L."/>
            <person name="Ivanova A.A."/>
            <person name="Beletsky A.V."/>
            <person name="Mardanov A.V."/>
            <person name="Sinninghe Damste J.S."/>
            <person name="Dedysh S.N."/>
        </authorList>
    </citation>
    <scope>NUCLEOTIDE SEQUENCE [LARGE SCALE GENOMIC DNA]</scope>
    <source>
        <strain evidence="3 4">SBC82</strain>
    </source>
</reference>
<evidence type="ECO:0000313" key="3">
    <source>
        <dbReference type="EMBL" id="AXC09978.1"/>
    </source>
</evidence>